<dbReference type="OrthoDB" id="655540at2759"/>
<gene>
    <name evidence="8" type="ORF">L596_006927</name>
</gene>
<keyword evidence="5 6" id="KW-0472">Membrane</keyword>
<organism evidence="8">
    <name type="scientific">Steinernema carpocapsae</name>
    <name type="common">Entomopathogenic nematode</name>
    <dbReference type="NCBI Taxonomy" id="34508"/>
    <lineage>
        <taxon>Eukaryota</taxon>
        <taxon>Metazoa</taxon>
        <taxon>Ecdysozoa</taxon>
        <taxon>Nematoda</taxon>
        <taxon>Chromadorea</taxon>
        <taxon>Rhabditida</taxon>
        <taxon>Tylenchina</taxon>
        <taxon>Panagrolaimomorpha</taxon>
        <taxon>Strongyloidoidea</taxon>
        <taxon>Steinernematidae</taxon>
        <taxon>Steinernema</taxon>
    </lineage>
</organism>
<feature type="transmembrane region" description="Helical" evidence="6">
    <location>
        <begin position="129"/>
        <end position="148"/>
    </location>
</feature>
<accession>A0A4U5P8N6</accession>
<feature type="transmembrane region" description="Helical" evidence="6">
    <location>
        <begin position="202"/>
        <end position="223"/>
    </location>
</feature>
<keyword evidence="4 6" id="KW-1133">Transmembrane helix</keyword>
<dbReference type="GO" id="GO:0016020">
    <property type="term" value="C:membrane"/>
    <property type="evidence" value="ECO:0007669"/>
    <property type="project" value="UniProtKB-SubCell"/>
</dbReference>
<protein>
    <recommendedName>
        <fullName evidence="7">Amino acid transporter transmembrane domain-containing protein</fullName>
    </recommendedName>
</protein>
<keyword evidence="2" id="KW-0813">Transport</keyword>
<sequence>MSTSLEKGVSDSIGKPNGLHWFTTGGGVVAMPIAMLMSGGIAGSIIIAILCIAFAYTAHLLGENWVVMCKNWPEYKSHCRKPYPEMAFRGMGARARTATSCTINIMLYGVAIVYLLLSSKIINDLINSVLGRNIGYCWTMVAVAAALWPVTLLKSPQDFWWAILLAMITTGCSVVLILIGTVSDYEFCAADSQPKPFDAGSVVLSLGTYMFSFGGHAVFPTIQHDMKQPTHFTRSVVLAFIIVSAFYIPITALGYLTYGDSLQDSIINSLQLSWIQQFANLFIAIHCILTLTIIMNPLNQELEDFLNIPHHFGIKRVAVRTGLMIAILFSAETVPSFGPILNLIGGSAVALTSAIMPCLFNLYLKALDTREKQIEDGQKVSAVPSVKEVVERTPKIRLAINVFVIAIAIICGLAATYSSLLEMASARFTPPCYLSSSYSSSEALVDLRESPVHCCGHYMNISRHTDLVCHPLPVIN</sequence>
<feature type="transmembrane region" description="Helical" evidence="6">
    <location>
        <begin position="29"/>
        <end position="56"/>
    </location>
</feature>
<feature type="transmembrane region" description="Helical" evidence="6">
    <location>
        <begin position="278"/>
        <end position="296"/>
    </location>
</feature>
<dbReference type="STRING" id="34508.A0A4U5P8N6"/>
<comment type="subcellular location">
    <subcellularLocation>
        <location evidence="1">Membrane</location>
    </subcellularLocation>
</comment>
<reference evidence="8" key="1">
    <citation type="submission" date="2013-11" db="EMBL/GenBank/DDBJ databases">
        <authorList>
            <person name="Sternberg P."/>
            <person name="Dillman A."/>
            <person name="Macchietto M."/>
        </authorList>
    </citation>
    <scope>NUCLEOTIDE SEQUENCE</scope>
    <source>
        <strain evidence="8">ALL</strain>
    </source>
</reference>
<feature type="transmembrane region" description="Helical" evidence="6">
    <location>
        <begin position="235"/>
        <end position="258"/>
    </location>
</feature>
<feature type="transmembrane region" description="Helical" evidence="6">
    <location>
        <begin position="98"/>
        <end position="117"/>
    </location>
</feature>
<evidence type="ECO:0000256" key="2">
    <source>
        <dbReference type="ARBA" id="ARBA00022448"/>
    </source>
</evidence>
<feature type="transmembrane region" description="Helical" evidence="6">
    <location>
        <begin position="340"/>
        <end position="364"/>
    </location>
</feature>
<feature type="transmembrane region" description="Helical" evidence="6">
    <location>
        <begin position="160"/>
        <end position="182"/>
    </location>
</feature>
<dbReference type="Pfam" id="PF01490">
    <property type="entry name" value="Aa_trans"/>
    <property type="match status" value="1"/>
</dbReference>
<dbReference type="InterPro" id="IPR013057">
    <property type="entry name" value="AA_transpt_TM"/>
</dbReference>
<evidence type="ECO:0000256" key="3">
    <source>
        <dbReference type="ARBA" id="ARBA00022692"/>
    </source>
</evidence>
<evidence type="ECO:0000256" key="1">
    <source>
        <dbReference type="ARBA" id="ARBA00004370"/>
    </source>
</evidence>
<dbReference type="EMBL" id="AZBU02000002">
    <property type="protein sequence ID" value="TKR92234.1"/>
    <property type="molecule type" value="Genomic_DNA"/>
</dbReference>
<feature type="transmembrane region" description="Helical" evidence="6">
    <location>
        <begin position="317"/>
        <end position="334"/>
    </location>
</feature>
<feature type="transmembrane region" description="Helical" evidence="6">
    <location>
        <begin position="398"/>
        <end position="420"/>
    </location>
</feature>
<evidence type="ECO:0000313" key="8">
    <source>
        <dbReference type="EMBL" id="TKR92234.1"/>
    </source>
</evidence>
<evidence type="ECO:0000259" key="7">
    <source>
        <dbReference type="Pfam" id="PF01490"/>
    </source>
</evidence>
<name>A0A4U5P8N6_STECR</name>
<feature type="domain" description="Amino acid transporter transmembrane" evidence="7">
    <location>
        <begin position="24"/>
        <end position="368"/>
    </location>
</feature>
<comment type="caution">
    <text evidence="8">The sequence shown here is derived from an EMBL/GenBank/DDBJ whole genome shotgun (WGS) entry which is preliminary data.</text>
</comment>
<dbReference type="FunFam" id="1.20.1740.10:FF:000052">
    <property type="entry name" value="Lysine histidine transporter-like 3"/>
    <property type="match status" value="1"/>
</dbReference>
<keyword evidence="3 6" id="KW-0812">Transmembrane</keyword>
<dbReference type="PANTHER" id="PTHR48017">
    <property type="entry name" value="OS05G0424000 PROTEIN-RELATED"/>
    <property type="match status" value="1"/>
</dbReference>
<proteinExistence type="predicted"/>
<evidence type="ECO:0000256" key="5">
    <source>
        <dbReference type="ARBA" id="ARBA00023136"/>
    </source>
</evidence>
<reference evidence="8" key="3">
    <citation type="journal article" date="2019" name="G3 (Bethesda)">
        <title>Hybrid Assembly of the Genome of the Entomopathogenic Nematode Steinernema carpocapsae Identifies the X-Chromosome.</title>
        <authorList>
            <person name="Serra L."/>
            <person name="Macchietto M."/>
            <person name="Macias-Munoz A."/>
            <person name="McGill C.J."/>
            <person name="Rodriguez I.M."/>
            <person name="Rodriguez B."/>
            <person name="Murad R."/>
            <person name="Mortazavi A."/>
        </authorList>
    </citation>
    <scope>NUCLEOTIDE SEQUENCE</scope>
    <source>
        <strain evidence="8">ALL</strain>
    </source>
</reference>
<evidence type="ECO:0000256" key="4">
    <source>
        <dbReference type="ARBA" id="ARBA00022989"/>
    </source>
</evidence>
<evidence type="ECO:0000256" key="6">
    <source>
        <dbReference type="SAM" id="Phobius"/>
    </source>
</evidence>
<dbReference type="AlphaFoldDB" id="A0A4U5P8N6"/>
<reference evidence="8" key="2">
    <citation type="journal article" date="2015" name="Genome Biol.">
        <title>Comparative genomics of Steinernema reveals deeply conserved gene regulatory networks.</title>
        <authorList>
            <person name="Dillman A.R."/>
            <person name="Macchietto M."/>
            <person name="Porter C.F."/>
            <person name="Rogers A."/>
            <person name="Williams B."/>
            <person name="Antoshechkin I."/>
            <person name="Lee M.M."/>
            <person name="Goodwin Z."/>
            <person name="Lu X."/>
            <person name="Lewis E.E."/>
            <person name="Goodrich-Blair H."/>
            <person name="Stock S.P."/>
            <person name="Adams B.J."/>
            <person name="Sternberg P.W."/>
            <person name="Mortazavi A."/>
        </authorList>
    </citation>
    <scope>NUCLEOTIDE SEQUENCE [LARGE SCALE GENOMIC DNA]</scope>
    <source>
        <strain evidence="8">ALL</strain>
    </source>
</reference>